<dbReference type="AlphaFoldDB" id="S8DNE2"/>
<dbReference type="HOGENOM" id="CLU_866090_0_0_1"/>
<proteinExistence type="predicted"/>
<organism evidence="2 3">
    <name type="scientific">Fomitopsis schrenkii</name>
    <name type="common">Brown rot fungus</name>
    <dbReference type="NCBI Taxonomy" id="2126942"/>
    <lineage>
        <taxon>Eukaryota</taxon>
        <taxon>Fungi</taxon>
        <taxon>Dikarya</taxon>
        <taxon>Basidiomycota</taxon>
        <taxon>Agaricomycotina</taxon>
        <taxon>Agaricomycetes</taxon>
        <taxon>Polyporales</taxon>
        <taxon>Fomitopsis</taxon>
    </lineage>
</organism>
<dbReference type="Proteomes" id="UP000015241">
    <property type="component" value="Unassembled WGS sequence"/>
</dbReference>
<gene>
    <name evidence="2" type="ORF">FOMPIDRAFT_117687</name>
</gene>
<evidence type="ECO:0000313" key="2">
    <source>
        <dbReference type="EMBL" id="EPS92823.1"/>
    </source>
</evidence>
<accession>S8DNE2</accession>
<evidence type="ECO:0000256" key="1">
    <source>
        <dbReference type="SAM" id="Coils"/>
    </source>
</evidence>
<dbReference type="EMBL" id="KE504338">
    <property type="protein sequence ID" value="EPS92823.1"/>
    <property type="molecule type" value="Genomic_DNA"/>
</dbReference>
<keyword evidence="3" id="KW-1185">Reference proteome</keyword>
<keyword evidence="1" id="KW-0175">Coiled coil</keyword>
<sequence>MSAQRSIPPECVVLTPARVRAVSDAIVKGDHDFFAHSTREKLRAAAIGYLAHGARNNNFHSIKNNVFHPEYVTACQEVFNKLDLWRMRQYIAELHHDTVTKLDWLNMGFTLTMLVTGGLPPGSQKSIESLKINVYVPPGFVEEDPSLKVAVAKLVQQFAESIGVKVMNHYDRVAGAAEWPLLLVKDSEVEAPSHDLPIFPPPTSPNSSTYVFWGQPIGQLDKLIAASNGHVSAASPRPMDNMASRAKLLHPWSSNSRTPKIVQYLETIDHLTSKNQALERQVQDLLEEVTSLCAAEEHCKEYSIPHKQLMAHQNRQSHHFC</sequence>
<dbReference type="STRING" id="743788.S8DNE2"/>
<dbReference type="InParanoid" id="S8DNE2"/>
<protein>
    <submittedName>
        <fullName evidence="2">Uncharacterized protein</fullName>
    </submittedName>
</protein>
<name>S8DNE2_FOMSC</name>
<reference evidence="2 3" key="1">
    <citation type="journal article" date="2012" name="Science">
        <title>The Paleozoic origin of enzymatic lignin decomposition reconstructed from 31 fungal genomes.</title>
        <authorList>
            <person name="Floudas D."/>
            <person name="Binder M."/>
            <person name="Riley R."/>
            <person name="Barry K."/>
            <person name="Blanchette R.A."/>
            <person name="Henrissat B."/>
            <person name="Martinez A.T."/>
            <person name="Otillar R."/>
            <person name="Spatafora J.W."/>
            <person name="Yadav J.S."/>
            <person name="Aerts A."/>
            <person name="Benoit I."/>
            <person name="Boyd A."/>
            <person name="Carlson A."/>
            <person name="Copeland A."/>
            <person name="Coutinho P.M."/>
            <person name="de Vries R.P."/>
            <person name="Ferreira P."/>
            <person name="Findley K."/>
            <person name="Foster B."/>
            <person name="Gaskell J."/>
            <person name="Glotzer D."/>
            <person name="Gorecki P."/>
            <person name="Heitman J."/>
            <person name="Hesse C."/>
            <person name="Hori C."/>
            <person name="Igarashi K."/>
            <person name="Jurgens J.A."/>
            <person name="Kallen N."/>
            <person name="Kersten P."/>
            <person name="Kohler A."/>
            <person name="Kuees U."/>
            <person name="Kumar T.K.A."/>
            <person name="Kuo A."/>
            <person name="LaButti K."/>
            <person name="Larrondo L.F."/>
            <person name="Lindquist E."/>
            <person name="Ling A."/>
            <person name="Lombard V."/>
            <person name="Lucas S."/>
            <person name="Lundell T."/>
            <person name="Martin R."/>
            <person name="McLaughlin D.J."/>
            <person name="Morgenstern I."/>
            <person name="Morin E."/>
            <person name="Murat C."/>
            <person name="Nagy L.G."/>
            <person name="Nolan M."/>
            <person name="Ohm R.A."/>
            <person name="Patyshakuliyeva A."/>
            <person name="Rokas A."/>
            <person name="Ruiz-Duenas F.J."/>
            <person name="Sabat G."/>
            <person name="Salamov A."/>
            <person name="Samejima M."/>
            <person name="Schmutz J."/>
            <person name="Slot J.C."/>
            <person name="St John F."/>
            <person name="Stenlid J."/>
            <person name="Sun H."/>
            <person name="Sun S."/>
            <person name="Syed K."/>
            <person name="Tsang A."/>
            <person name="Wiebenga A."/>
            <person name="Young D."/>
            <person name="Pisabarro A."/>
            <person name="Eastwood D.C."/>
            <person name="Martin F."/>
            <person name="Cullen D."/>
            <person name="Grigoriev I.V."/>
            <person name="Hibbett D.S."/>
        </authorList>
    </citation>
    <scope>NUCLEOTIDE SEQUENCE</scope>
    <source>
        <strain evidence="3">FP-58527</strain>
    </source>
</reference>
<feature type="coiled-coil region" evidence="1">
    <location>
        <begin position="261"/>
        <end position="295"/>
    </location>
</feature>
<dbReference type="OrthoDB" id="2756427at2759"/>
<evidence type="ECO:0000313" key="3">
    <source>
        <dbReference type="Proteomes" id="UP000015241"/>
    </source>
</evidence>